<organism evidence="2">
    <name type="scientific">Cacopsylla melanoneura</name>
    <dbReference type="NCBI Taxonomy" id="428564"/>
    <lineage>
        <taxon>Eukaryota</taxon>
        <taxon>Metazoa</taxon>
        <taxon>Ecdysozoa</taxon>
        <taxon>Arthropoda</taxon>
        <taxon>Hexapoda</taxon>
        <taxon>Insecta</taxon>
        <taxon>Pterygota</taxon>
        <taxon>Neoptera</taxon>
        <taxon>Paraneoptera</taxon>
        <taxon>Hemiptera</taxon>
        <taxon>Sternorrhyncha</taxon>
        <taxon>Psylloidea</taxon>
        <taxon>Psyllidae</taxon>
        <taxon>Psyllinae</taxon>
        <taxon>Cacopsylla</taxon>
    </lineage>
</organism>
<dbReference type="EMBL" id="HBUF01363775">
    <property type="protein sequence ID" value="CAG6722417.1"/>
    <property type="molecule type" value="Transcribed_RNA"/>
</dbReference>
<keyword evidence="1" id="KW-1133">Transmembrane helix</keyword>
<evidence type="ECO:0000256" key="1">
    <source>
        <dbReference type="SAM" id="Phobius"/>
    </source>
</evidence>
<evidence type="ECO:0000313" key="2">
    <source>
        <dbReference type="EMBL" id="CAG6722419.1"/>
    </source>
</evidence>
<protein>
    <submittedName>
        <fullName evidence="2">Uncharacterized protein</fullName>
    </submittedName>
</protein>
<keyword evidence="1" id="KW-0472">Membrane</keyword>
<dbReference type="EMBL" id="HBUF01363778">
    <property type="protein sequence ID" value="CAG6722419.1"/>
    <property type="molecule type" value="Transcribed_RNA"/>
</dbReference>
<feature type="transmembrane region" description="Helical" evidence="1">
    <location>
        <begin position="75"/>
        <end position="96"/>
    </location>
</feature>
<accession>A0A8D8Y8K8</accession>
<keyword evidence="1" id="KW-0812">Transmembrane</keyword>
<dbReference type="AlphaFoldDB" id="A0A8D8Y8K8"/>
<name>A0A8D8Y8K8_9HEMI</name>
<reference evidence="2" key="1">
    <citation type="submission" date="2021-05" db="EMBL/GenBank/DDBJ databases">
        <authorList>
            <person name="Alioto T."/>
            <person name="Alioto T."/>
            <person name="Gomez Garrido J."/>
        </authorList>
    </citation>
    <scope>NUCLEOTIDE SEQUENCE</scope>
</reference>
<sequence length="100" mass="11629">MAKQHTLTQTIPFASLPPPVSNTVVFFSSNPFYLKFPLLCSLFPSFSSFSSFFLPVHPFSLVFSLFPRVCSLFPFFTRFCSLFPSFFIYLIVYRYYLSCL</sequence>
<dbReference type="EMBL" id="HBUF01363776">
    <property type="protein sequence ID" value="CAG6722418.1"/>
    <property type="molecule type" value="Transcribed_RNA"/>
</dbReference>
<feature type="transmembrane region" description="Helical" evidence="1">
    <location>
        <begin position="36"/>
        <end position="55"/>
    </location>
</feature>
<proteinExistence type="predicted"/>